<sequence length="819" mass="96873">MEIKCEYNLQQLLDKGHLGVGLKVILFFADNINDQALDIIKQCCLKILETQHKQIVFDIFQILYGLFIKENFTGPSYHYQNADRKLFIENILIKQVIPKCQINQISKEYLEELGLIELLPLINQISRVSEYEIYHSQANQEFILNKLQCCGELFKRVIQLKHLFLVCKQILELLHNTNPIYQLWWARLNFMHNQFLDNPVQELKDQIFNSFQEFLDNYPIGPKEQAKLYTEFSYIYNYYYKYQEAEACLFKAQQLLKVRFELTGKLGKKTKFQEEKLPQLVAQIIDQESVEKEIQELPKVQEVLQQYASQEVNLEEESILFDKPVLDGEIKQDSLSLEEQIVLLGLIHHYKRTLPNDEILQQQVQAYLNLMLDKSNSWIVYSQGLLLRSLNEFNHLKRMERALIQMQTLVDQFNETQPDSDLKALNLFYSNYPDYYNLSGILGEQWMKVGMMSSGYEIFARLEMWEECVECIVGTGDTQRALKEIEQITAKGFGTVKMKCITGEIKQDVKILKEAWKDSKKRFARAQRSLGEYYFFKEKNYEKSIKSYRKAVKINSYHQKSWYIMGCAYMRLNKLEEAIKSLGEAVRINENDGEIWGNISSCLVALKKYSEAQSALEQGVKYASTDWRLWSNLMGVSLRNKKFVRFYSCIEKLVQLDHRELIDEQIIQKITQTFAYQTDQLNQENIIQSNINKKRILKLYEYLAKEIGQKYFIWEGLARYTELLIIYDQRMAELENKQILDLLPYYNDIVQYRLKSCQMLQILNWERDMTICQTLVKQLTSLNQDVQKIQDEETIKNVTLYLSQQKSRLETILEKKINF</sequence>
<evidence type="ECO:0000256" key="1">
    <source>
        <dbReference type="ARBA" id="ARBA00022737"/>
    </source>
</evidence>
<keyword evidence="5" id="KW-1185">Reference proteome</keyword>
<keyword evidence="1" id="KW-0677">Repeat</keyword>
<evidence type="ECO:0000313" key="5">
    <source>
        <dbReference type="Proteomes" id="UP000688137"/>
    </source>
</evidence>
<dbReference type="Proteomes" id="UP000688137">
    <property type="component" value="Unassembled WGS sequence"/>
</dbReference>
<dbReference type="EMBL" id="CAJJDM010000034">
    <property type="protein sequence ID" value="CAD8063829.1"/>
    <property type="molecule type" value="Genomic_DNA"/>
</dbReference>
<dbReference type="PANTHER" id="PTHR16193:SF0">
    <property type="entry name" value="TETRATRICOPEPTIDE REPEAT PROTEIN 27"/>
    <property type="match status" value="1"/>
</dbReference>
<comment type="caution">
    <text evidence="4">The sequence shown here is derived from an EMBL/GenBank/DDBJ whole genome shotgun (WGS) entry which is preliminary data.</text>
</comment>
<name>A0A8S1L9D5_PARPR</name>
<proteinExistence type="predicted"/>
<reference evidence="4" key="1">
    <citation type="submission" date="2021-01" db="EMBL/GenBank/DDBJ databases">
        <authorList>
            <consortium name="Genoscope - CEA"/>
            <person name="William W."/>
        </authorList>
    </citation>
    <scope>NUCLEOTIDE SEQUENCE</scope>
</reference>
<keyword evidence="2 3" id="KW-0802">TPR repeat</keyword>
<dbReference type="OMA" id="KESTQCY"/>
<dbReference type="AlphaFoldDB" id="A0A8S1L9D5"/>
<evidence type="ECO:0008006" key="6">
    <source>
        <dbReference type="Google" id="ProtNLM"/>
    </source>
</evidence>
<organism evidence="4 5">
    <name type="scientific">Paramecium primaurelia</name>
    <dbReference type="NCBI Taxonomy" id="5886"/>
    <lineage>
        <taxon>Eukaryota</taxon>
        <taxon>Sar</taxon>
        <taxon>Alveolata</taxon>
        <taxon>Ciliophora</taxon>
        <taxon>Intramacronucleata</taxon>
        <taxon>Oligohymenophorea</taxon>
        <taxon>Peniculida</taxon>
        <taxon>Parameciidae</taxon>
        <taxon>Paramecium</taxon>
    </lineage>
</organism>
<evidence type="ECO:0000313" key="4">
    <source>
        <dbReference type="EMBL" id="CAD8063829.1"/>
    </source>
</evidence>
<dbReference type="InterPro" id="IPR019734">
    <property type="entry name" value="TPR_rpt"/>
</dbReference>
<protein>
    <recommendedName>
        <fullName evidence="6">Tetratricopeptide repeat protein</fullName>
    </recommendedName>
</protein>
<evidence type="ECO:0000256" key="2">
    <source>
        <dbReference type="ARBA" id="ARBA00022803"/>
    </source>
</evidence>
<evidence type="ECO:0000256" key="3">
    <source>
        <dbReference type="PROSITE-ProRule" id="PRU00339"/>
    </source>
</evidence>
<dbReference type="InterPro" id="IPR044244">
    <property type="entry name" value="TTC27/Emw1"/>
</dbReference>
<dbReference type="Pfam" id="PF13181">
    <property type="entry name" value="TPR_8"/>
    <property type="match status" value="1"/>
</dbReference>
<feature type="repeat" description="TPR" evidence="3">
    <location>
        <begin position="559"/>
        <end position="592"/>
    </location>
</feature>
<dbReference type="Pfam" id="PF14559">
    <property type="entry name" value="TPR_19"/>
    <property type="match status" value="1"/>
</dbReference>
<gene>
    <name evidence="4" type="ORF">PPRIM_AZ9-3.1.T0350161</name>
</gene>
<accession>A0A8S1L9D5</accession>
<dbReference type="SMART" id="SM00028">
    <property type="entry name" value="TPR"/>
    <property type="match status" value="4"/>
</dbReference>
<dbReference type="PANTHER" id="PTHR16193">
    <property type="entry name" value="TETRATRICOPEPTIDE REPEAT PROTEIN 27"/>
    <property type="match status" value="1"/>
</dbReference>
<dbReference type="PROSITE" id="PS50005">
    <property type="entry name" value="TPR"/>
    <property type="match status" value="1"/>
</dbReference>